<feature type="domain" description="Acb2/Tad1 hairpin" evidence="2">
    <location>
        <begin position="22"/>
        <end position="62"/>
    </location>
</feature>
<reference evidence="3" key="1">
    <citation type="journal article" date="2021" name="Proc. Natl. Acad. Sci. U.S.A.">
        <title>A Catalog of Tens of Thousands of Viruses from Human Metagenomes Reveals Hidden Associations with Chronic Diseases.</title>
        <authorList>
            <person name="Tisza M.J."/>
            <person name="Buck C.B."/>
        </authorList>
    </citation>
    <scope>NUCLEOTIDE SEQUENCE</scope>
    <source>
        <strain evidence="3">CtSuy3</strain>
    </source>
</reference>
<sequence length="203" mass="22253">MEEISMYQKKAFNRREQDYAMALRRKLEEAETMIQNLAPSRARSLALTKLDEALLWANVGIAEAGLQQSYTAVPRNRGFDFDDALATNVDGQQVRATRAGDITLDGMKIVPRRDENQAVTAQNAAPSAGGDLVLLKPGQVAIDAGRLAKLVEESAQKEAAMGKDGASNHLAELELLARAQKDWYYAMMSYIMGGDSDAEEESK</sequence>
<evidence type="ECO:0000256" key="1">
    <source>
        <dbReference type="ARBA" id="ARBA00022741"/>
    </source>
</evidence>
<dbReference type="GO" id="GO:0000166">
    <property type="term" value="F:nucleotide binding"/>
    <property type="evidence" value="ECO:0007669"/>
    <property type="project" value="UniProtKB-KW"/>
</dbReference>
<name>A0A8S5SJH0_9CAUD</name>
<dbReference type="EMBL" id="BK032601">
    <property type="protein sequence ID" value="DAF50807.1"/>
    <property type="molecule type" value="Genomic_DNA"/>
</dbReference>
<proteinExistence type="predicted"/>
<dbReference type="Pfam" id="PF24729">
    <property type="entry name" value="Acb2_Tad1_hairpin"/>
    <property type="match status" value="1"/>
</dbReference>
<dbReference type="InterPro" id="IPR056098">
    <property type="entry name" value="Acb2/Tad1_hairpin"/>
</dbReference>
<protein>
    <recommendedName>
        <fullName evidence="2">Acb2/Tad1 hairpin domain-containing protein</fullName>
    </recommendedName>
</protein>
<evidence type="ECO:0000313" key="3">
    <source>
        <dbReference type="EMBL" id="DAF50807.1"/>
    </source>
</evidence>
<evidence type="ECO:0000259" key="2">
    <source>
        <dbReference type="Pfam" id="PF24729"/>
    </source>
</evidence>
<keyword evidence="1" id="KW-0547">Nucleotide-binding</keyword>
<accession>A0A8S5SJH0</accession>
<organism evidence="3">
    <name type="scientific">Siphoviridae sp. ctSuy3</name>
    <dbReference type="NCBI Taxonomy" id="2827874"/>
    <lineage>
        <taxon>Viruses</taxon>
        <taxon>Duplodnaviria</taxon>
        <taxon>Heunggongvirae</taxon>
        <taxon>Uroviricota</taxon>
        <taxon>Caudoviricetes</taxon>
    </lineage>
</organism>